<keyword evidence="11" id="KW-0969">Cilium</keyword>
<keyword evidence="7" id="KW-0813">Transport</keyword>
<keyword evidence="4" id="KW-0283">Flagellar rotation</keyword>
<keyword evidence="11" id="KW-0966">Cell projection</keyword>
<evidence type="ECO:0000256" key="8">
    <source>
        <dbReference type="SAM" id="Phobius"/>
    </source>
</evidence>
<dbReference type="GO" id="GO:0006935">
    <property type="term" value="P:chemotaxis"/>
    <property type="evidence" value="ECO:0007669"/>
    <property type="project" value="InterPro"/>
</dbReference>
<keyword evidence="5 8" id="KW-1133">Transmembrane helix</keyword>
<evidence type="ECO:0000259" key="10">
    <source>
        <dbReference type="Pfam" id="PF20560"/>
    </source>
</evidence>
<evidence type="ECO:0000256" key="3">
    <source>
        <dbReference type="ARBA" id="ARBA00022692"/>
    </source>
</evidence>
<evidence type="ECO:0000313" key="12">
    <source>
        <dbReference type="Proteomes" id="UP000218327"/>
    </source>
</evidence>
<comment type="caution">
    <text evidence="11">The sequence shown here is derived from an EMBL/GenBank/DDBJ whole genome shotgun (WGS) entry which is preliminary data.</text>
</comment>
<comment type="subcellular location">
    <subcellularLocation>
        <location evidence="1">Cell membrane</location>
        <topology evidence="1">Multi-pass membrane protein</topology>
    </subcellularLocation>
    <subcellularLocation>
        <location evidence="7">Membrane</location>
        <topology evidence="7">Multi-pass membrane protein</topology>
    </subcellularLocation>
</comment>
<accession>A0A2A5B5U3</accession>
<feature type="domain" description="MotA/TolQ/ExbB proton channel" evidence="9">
    <location>
        <begin position="101"/>
        <end position="220"/>
    </location>
</feature>
<dbReference type="EMBL" id="NVVJ01000010">
    <property type="protein sequence ID" value="PCJ26691.1"/>
    <property type="molecule type" value="Genomic_DNA"/>
</dbReference>
<dbReference type="AlphaFoldDB" id="A0A2A5B5U3"/>
<organism evidence="11 12">
    <name type="scientific">SAR86 cluster bacterium</name>
    <dbReference type="NCBI Taxonomy" id="2030880"/>
    <lineage>
        <taxon>Bacteria</taxon>
        <taxon>Pseudomonadati</taxon>
        <taxon>Pseudomonadota</taxon>
        <taxon>Gammaproteobacteria</taxon>
        <taxon>SAR86 cluster</taxon>
    </lineage>
</organism>
<evidence type="ECO:0000259" key="9">
    <source>
        <dbReference type="Pfam" id="PF01618"/>
    </source>
</evidence>
<dbReference type="PANTHER" id="PTHR30433">
    <property type="entry name" value="CHEMOTAXIS PROTEIN MOTA"/>
    <property type="match status" value="1"/>
</dbReference>
<evidence type="ECO:0000256" key="1">
    <source>
        <dbReference type="ARBA" id="ARBA00004651"/>
    </source>
</evidence>
<keyword evidence="7" id="KW-0653">Protein transport</keyword>
<evidence type="ECO:0000256" key="6">
    <source>
        <dbReference type="ARBA" id="ARBA00023136"/>
    </source>
</evidence>
<feature type="domain" description="Motility protein A N-terminal" evidence="10">
    <location>
        <begin position="6"/>
        <end position="81"/>
    </location>
</feature>
<keyword evidence="2" id="KW-1003">Cell membrane</keyword>
<feature type="transmembrane region" description="Helical" evidence="8">
    <location>
        <begin position="29"/>
        <end position="57"/>
    </location>
</feature>
<dbReference type="Pfam" id="PF01618">
    <property type="entry name" value="MotA_ExbB"/>
    <property type="match status" value="1"/>
</dbReference>
<protein>
    <submittedName>
        <fullName evidence="11">Flagellar motor protein</fullName>
    </submittedName>
</protein>
<dbReference type="InterPro" id="IPR046786">
    <property type="entry name" value="MotA_N"/>
</dbReference>
<comment type="similarity">
    <text evidence="7">Belongs to the exbB/tolQ family.</text>
</comment>
<keyword evidence="3 8" id="KW-0812">Transmembrane</keyword>
<evidence type="ECO:0000256" key="7">
    <source>
        <dbReference type="RuleBase" id="RU004057"/>
    </source>
</evidence>
<dbReference type="GO" id="GO:0015031">
    <property type="term" value="P:protein transport"/>
    <property type="evidence" value="ECO:0007669"/>
    <property type="project" value="UniProtKB-KW"/>
</dbReference>
<reference evidence="12" key="1">
    <citation type="submission" date="2017-08" db="EMBL/GenBank/DDBJ databases">
        <title>A dynamic microbial community with high functional redundancy inhabits the cold, oxic subseafloor aquifer.</title>
        <authorList>
            <person name="Tully B.J."/>
            <person name="Wheat C.G."/>
            <person name="Glazer B.T."/>
            <person name="Huber J.A."/>
        </authorList>
    </citation>
    <scope>NUCLEOTIDE SEQUENCE [LARGE SCALE GENOMIC DNA]</scope>
</reference>
<name>A0A2A5B5U3_9GAMM</name>
<dbReference type="GO" id="GO:0071978">
    <property type="term" value="P:bacterial-type flagellum-dependent swarming motility"/>
    <property type="evidence" value="ECO:0007669"/>
    <property type="project" value="InterPro"/>
</dbReference>
<dbReference type="InterPro" id="IPR047055">
    <property type="entry name" value="MotA-like"/>
</dbReference>
<keyword evidence="6 8" id="KW-0472">Membrane</keyword>
<dbReference type="PANTHER" id="PTHR30433:SF3">
    <property type="entry name" value="MOTILITY PROTEIN A"/>
    <property type="match status" value="1"/>
</dbReference>
<sequence>MDIMTILGLILGLGAIVGGNILEGGHTESLLIFTAFFIVFVGTLGAVMVQTPLDVFIQSMKRIQWMIIPPRNNSELMIEKIIEWSHVARKEGLLSLQRIAEEIEDSFPKNGLQMLADGSEPEAIRNALEVELIMNENKDLLAAKVFEGFGGYAPTIGIIGAVMGLIHVMNNLADPAALGPGIAVAFVATIYGVGLANLIFLPMANKLKTIIDGQTQYREMIVDGIVCIAEGENPRNIEIKLKSYL</sequence>
<feature type="transmembrane region" description="Helical" evidence="8">
    <location>
        <begin position="149"/>
        <end position="169"/>
    </location>
</feature>
<evidence type="ECO:0000256" key="5">
    <source>
        <dbReference type="ARBA" id="ARBA00022989"/>
    </source>
</evidence>
<dbReference type="InterPro" id="IPR002898">
    <property type="entry name" value="MotA_ExbB_proton_chnl"/>
</dbReference>
<gene>
    <name evidence="11" type="primary">motC</name>
    <name evidence="11" type="ORF">COA96_04965</name>
</gene>
<keyword evidence="11" id="KW-0282">Flagellum</keyword>
<dbReference type="Pfam" id="PF20560">
    <property type="entry name" value="MotA_N"/>
    <property type="match status" value="1"/>
</dbReference>
<proteinExistence type="inferred from homology"/>
<dbReference type="Proteomes" id="UP000218327">
    <property type="component" value="Unassembled WGS sequence"/>
</dbReference>
<dbReference type="NCBIfam" id="NF006583">
    <property type="entry name" value="PRK09109.1"/>
    <property type="match status" value="1"/>
</dbReference>
<feature type="transmembrane region" description="Helical" evidence="8">
    <location>
        <begin position="181"/>
        <end position="201"/>
    </location>
</feature>
<evidence type="ECO:0000256" key="2">
    <source>
        <dbReference type="ARBA" id="ARBA00022475"/>
    </source>
</evidence>
<dbReference type="GO" id="GO:0005886">
    <property type="term" value="C:plasma membrane"/>
    <property type="evidence" value="ECO:0007669"/>
    <property type="project" value="UniProtKB-SubCell"/>
</dbReference>
<evidence type="ECO:0000313" key="11">
    <source>
        <dbReference type="EMBL" id="PCJ26691.1"/>
    </source>
</evidence>
<evidence type="ECO:0000256" key="4">
    <source>
        <dbReference type="ARBA" id="ARBA00022779"/>
    </source>
</evidence>